<evidence type="ECO:0000256" key="1">
    <source>
        <dbReference type="SAM" id="Coils"/>
    </source>
</evidence>
<feature type="transmembrane region" description="Helical" evidence="2">
    <location>
        <begin position="12"/>
        <end position="37"/>
    </location>
</feature>
<keyword evidence="4" id="KW-1185">Reference proteome</keyword>
<accession>A0A2I1H4B6</accession>
<dbReference type="Proteomes" id="UP000234323">
    <property type="component" value="Unassembled WGS sequence"/>
</dbReference>
<sequence>MSLINFNENIPFMVTSSFFIEKISALIGIAIIMYTVAQAQSILDKINNIEQNVNDLYEEKRRREEANRVNHHFVSTVQSEIAQGIMNEKNLTLNEVCNRIAIEISDYGIRKICTPTVKNF</sequence>
<protein>
    <submittedName>
        <fullName evidence="3">Uncharacterized protein</fullName>
    </submittedName>
</protein>
<dbReference type="AlphaFoldDB" id="A0A2I1H4B6"/>
<proteinExistence type="predicted"/>
<keyword evidence="2" id="KW-1133">Transmembrane helix</keyword>
<name>A0A2I1H4B6_9GLOM</name>
<dbReference type="VEuPathDB" id="FungiDB:RhiirA1_452265"/>
<comment type="caution">
    <text evidence="3">The sequence shown here is derived from an EMBL/GenBank/DDBJ whole genome shotgun (WGS) entry which is preliminary data.</text>
</comment>
<keyword evidence="1" id="KW-0175">Coiled coil</keyword>
<reference evidence="3 4" key="1">
    <citation type="submission" date="2015-10" db="EMBL/GenBank/DDBJ databases">
        <title>Genome analyses suggest a sexual origin of heterokaryosis in a supposedly ancient asexual fungus.</title>
        <authorList>
            <person name="Ropars J."/>
            <person name="Sedzielewska K."/>
            <person name="Noel J."/>
            <person name="Charron P."/>
            <person name="Farinelli L."/>
            <person name="Marton T."/>
            <person name="Kruger M."/>
            <person name="Pelin A."/>
            <person name="Brachmann A."/>
            <person name="Corradi N."/>
        </authorList>
    </citation>
    <scope>NUCLEOTIDE SEQUENCE [LARGE SCALE GENOMIC DNA]</scope>
    <source>
        <strain evidence="3 4">A4</strain>
    </source>
</reference>
<keyword evidence="2" id="KW-0812">Transmembrane</keyword>
<evidence type="ECO:0000313" key="4">
    <source>
        <dbReference type="Proteomes" id="UP000234323"/>
    </source>
</evidence>
<evidence type="ECO:0000313" key="3">
    <source>
        <dbReference type="EMBL" id="PKY53722.1"/>
    </source>
</evidence>
<dbReference type="VEuPathDB" id="FungiDB:FUN_021767"/>
<feature type="coiled-coil region" evidence="1">
    <location>
        <begin position="39"/>
        <end position="66"/>
    </location>
</feature>
<gene>
    <name evidence="3" type="ORF">RhiirA4_472086</name>
</gene>
<organism evidence="3 4">
    <name type="scientific">Rhizophagus irregularis</name>
    <dbReference type="NCBI Taxonomy" id="588596"/>
    <lineage>
        <taxon>Eukaryota</taxon>
        <taxon>Fungi</taxon>
        <taxon>Fungi incertae sedis</taxon>
        <taxon>Mucoromycota</taxon>
        <taxon>Glomeromycotina</taxon>
        <taxon>Glomeromycetes</taxon>
        <taxon>Glomerales</taxon>
        <taxon>Glomeraceae</taxon>
        <taxon>Rhizophagus</taxon>
    </lineage>
</organism>
<keyword evidence="2" id="KW-0472">Membrane</keyword>
<evidence type="ECO:0000256" key="2">
    <source>
        <dbReference type="SAM" id="Phobius"/>
    </source>
</evidence>
<dbReference type="EMBL" id="LLXI01001446">
    <property type="protein sequence ID" value="PKY53722.1"/>
    <property type="molecule type" value="Genomic_DNA"/>
</dbReference>